<evidence type="ECO:0000313" key="3">
    <source>
        <dbReference type="Proteomes" id="UP000198341"/>
    </source>
</evidence>
<evidence type="ECO:0000256" key="1">
    <source>
        <dbReference type="SAM" id="MobiDB-lite"/>
    </source>
</evidence>
<organism evidence="2 3">
    <name type="scientific">Bathycoccus prasinos</name>
    <dbReference type="NCBI Taxonomy" id="41875"/>
    <lineage>
        <taxon>Eukaryota</taxon>
        <taxon>Viridiplantae</taxon>
        <taxon>Chlorophyta</taxon>
        <taxon>Mamiellophyceae</taxon>
        <taxon>Mamiellales</taxon>
        <taxon>Bathycoccaceae</taxon>
        <taxon>Bathycoccus</taxon>
    </lineage>
</organism>
<keyword evidence="3" id="KW-1185">Reference proteome</keyword>
<evidence type="ECO:0008006" key="4">
    <source>
        <dbReference type="Google" id="ProtNLM"/>
    </source>
</evidence>
<dbReference type="KEGG" id="bpg:Bathy04g00390"/>
<feature type="region of interest" description="Disordered" evidence="1">
    <location>
        <begin position="169"/>
        <end position="198"/>
    </location>
</feature>
<name>K8EDK3_9CHLO</name>
<dbReference type="Proteomes" id="UP000198341">
    <property type="component" value="Chromosome 4"/>
</dbReference>
<feature type="compositionally biased region" description="Basic residues" evidence="1">
    <location>
        <begin position="254"/>
        <end position="265"/>
    </location>
</feature>
<reference evidence="2 3" key="1">
    <citation type="submission" date="2011-10" db="EMBL/GenBank/DDBJ databases">
        <authorList>
            <person name="Genoscope - CEA"/>
        </authorList>
    </citation>
    <scope>NUCLEOTIDE SEQUENCE [LARGE SCALE GENOMIC DNA]</scope>
    <source>
        <strain evidence="2 3">RCC 1105</strain>
    </source>
</reference>
<sequence>MFRSPPPPPTVRRQREILRRLLSSSSSRRSSHQCRSYSYSSSSNPNPNSRDGFSTGFQRYFGFGLSALTLYAFNLAIDDLLLYEKAKSVAMPKLEKSQRVLNVVALNRNDDDGVRLETDFWYNASCNKRGENVRVVAFIADGKKASCDVKVVMMRKFEHKGIASNSTEKKIKKIKKEGETDDSTSNENEDKDDAARAKPYQSAWLRSPLKYLPESVKNAVAMDQIWEIVEVSATLPNEQGMGVPGQVDLLKKEKQWKHTSKKKKR</sequence>
<evidence type="ECO:0000313" key="2">
    <source>
        <dbReference type="EMBL" id="CCO16069.1"/>
    </source>
</evidence>
<feature type="compositionally biased region" description="Acidic residues" evidence="1">
    <location>
        <begin position="179"/>
        <end position="192"/>
    </location>
</feature>
<gene>
    <name evidence="2" type="ORF">Bathy04g00390</name>
</gene>
<protein>
    <recommendedName>
        <fullName evidence="4">Mitochondrial import inner membrane translocase subunit Tim21</fullName>
    </recommendedName>
</protein>
<proteinExistence type="predicted"/>
<feature type="region of interest" description="Disordered" evidence="1">
    <location>
        <begin position="237"/>
        <end position="265"/>
    </location>
</feature>
<dbReference type="EMBL" id="FO082275">
    <property type="protein sequence ID" value="CCO16069.1"/>
    <property type="molecule type" value="Genomic_DNA"/>
</dbReference>
<accession>K8EDK3</accession>
<dbReference type="GeneID" id="19016065"/>
<feature type="region of interest" description="Disordered" evidence="1">
    <location>
        <begin position="21"/>
        <end position="48"/>
    </location>
</feature>
<dbReference type="RefSeq" id="XP_007513544.1">
    <property type="nucleotide sequence ID" value="XM_007513482.1"/>
</dbReference>
<dbReference type="AlphaFoldDB" id="K8EDK3"/>